<dbReference type="EMBL" id="MN740483">
    <property type="protein sequence ID" value="QHU29227.1"/>
    <property type="molecule type" value="Genomic_DNA"/>
</dbReference>
<sequence>MDNSRYISLQYIKGDNYEKIQCFKYEEMMGLLDEVKEYHDFSLPIYDRFEYAIEDVKCPIGESFLNDLVNYYNFKDIKEKIEEVIKDIEYAGYVSKIDGYITTRTTIRRSLDELIKVIEKNVGINEDIGKHIKDNKKVFDIYDKFRNIAIKYELNIFELTAFNNNQQIDSVSNAEYQGIIDIFVEKIVTYDEYINLDNLKTLIIKQINVILIAKEGTKVDLIMSLKILKTVLLYEDNLDAIMLLLNKYIKICTMNMDKYERLFSKNDISNIDDIFMIKSYALFLNKLEELKKSLESKDKTKLERGLTNALQRLFDLYGTNDPALIINDQKSYIYEHISNI</sequence>
<dbReference type="AlphaFoldDB" id="A0A6C0LFH9"/>
<accession>A0A6C0LFH9</accession>
<evidence type="ECO:0000313" key="1">
    <source>
        <dbReference type="EMBL" id="QHU29227.1"/>
    </source>
</evidence>
<organism evidence="1">
    <name type="scientific">viral metagenome</name>
    <dbReference type="NCBI Taxonomy" id="1070528"/>
    <lineage>
        <taxon>unclassified sequences</taxon>
        <taxon>metagenomes</taxon>
        <taxon>organismal metagenomes</taxon>
    </lineage>
</organism>
<proteinExistence type="predicted"/>
<reference evidence="1" key="1">
    <citation type="journal article" date="2020" name="Nature">
        <title>Giant virus diversity and host interactions through global metagenomics.</title>
        <authorList>
            <person name="Schulz F."/>
            <person name="Roux S."/>
            <person name="Paez-Espino D."/>
            <person name="Jungbluth S."/>
            <person name="Walsh D.A."/>
            <person name="Denef V.J."/>
            <person name="McMahon K.D."/>
            <person name="Konstantinidis K.T."/>
            <person name="Eloe-Fadrosh E.A."/>
            <person name="Kyrpides N.C."/>
            <person name="Woyke T."/>
        </authorList>
    </citation>
    <scope>NUCLEOTIDE SEQUENCE</scope>
    <source>
        <strain evidence="1">GVMAG-M-3300027804-47</strain>
    </source>
</reference>
<protein>
    <submittedName>
        <fullName evidence="1">Uncharacterized protein</fullName>
    </submittedName>
</protein>
<name>A0A6C0LFH9_9ZZZZ</name>